<dbReference type="Proteomes" id="UP000284751">
    <property type="component" value="Unassembled WGS sequence"/>
</dbReference>
<dbReference type="AlphaFoldDB" id="A0A412AZ41"/>
<organism evidence="4 5">
    <name type="scientific">[Clostridium] leptum</name>
    <dbReference type="NCBI Taxonomy" id="1535"/>
    <lineage>
        <taxon>Bacteria</taxon>
        <taxon>Bacillati</taxon>
        <taxon>Bacillota</taxon>
        <taxon>Clostridia</taxon>
        <taxon>Eubacteriales</taxon>
        <taxon>Oscillospiraceae</taxon>
        <taxon>Oscillospiraceae incertae sedis</taxon>
    </lineage>
</organism>
<protein>
    <submittedName>
        <fullName evidence="4">Uncharacterized protein</fullName>
    </submittedName>
</protein>
<evidence type="ECO:0000256" key="1">
    <source>
        <dbReference type="SAM" id="MobiDB-lite"/>
    </source>
</evidence>
<name>A0A412AZ41_9FIRM</name>
<keyword evidence="3" id="KW-0732">Signal</keyword>
<feature type="chain" id="PRO_5019195394" evidence="3">
    <location>
        <begin position="31"/>
        <end position="97"/>
    </location>
</feature>
<evidence type="ECO:0000313" key="4">
    <source>
        <dbReference type="EMBL" id="RGQ42822.1"/>
    </source>
</evidence>
<keyword evidence="2" id="KW-0472">Membrane</keyword>
<gene>
    <name evidence="4" type="ORF">DWY99_03765</name>
</gene>
<feature type="transmembrane region" description="Helical" evidence="2">
    <location>
        <begin position="46"/>
        <end position="70"/>
    </location>
</feature>
<evidence type="ECO:0000256" key="2">
    <source>
        <dbReference type="SAM" id="Phobius"/>
    </source>
</evidence>
<accession>A0A412AZ41</accession>
<proteinExistence type="predicted"/>
<feature type="compositionally biased region" description="Basic and acidic residues" evidence="1">
    <location>
        <begin position="86"/>
        <end position="97"/>
    </location>
</feature>
<reference evidence="4 5" key="1">
    <citation type="submission" date="2018-08" db="EMBL/GenBank/DDBJ databases">
        <title>A genome reference for cultivated species of the human gut microbiota.</title>
        <authorList>
            <person name="Zou Y."/>
            <person name="Xue W."/>
            <person name="Luo G."/>
        </authorList>
    </citation>
    <scope>NUCLEOTIDE SEQUENCE [LARGE SCALE GENOMIC DNA]</scope>
    <source>
        <strain evidence="4 5">AF28-26</strain>
    </source>
</reference>
<feature type="signal peptide" evidence="3">
    <location>
        <begin position="1"/>
        <end position="30"/>
    </location>
</feature>
<dbReference type="EMBL" id="QRTC01000009">
    <property type="protein sequence ID" value="RGQ42822.1"/>
    <property type="molecule type" value="Genomic_DNA"/>
</dbReference>
<keyword evidence="2" id="KW-1133">Transmembrane helix</keyword>
<sequence>MKNSRKIKKRFLASLGCAALGAVLAPAALAAEDLAVPAAGDPFRQYLPLIIGVAAACLVIAAVLLVSITAKKRKQSGGKSPAPDENDSKNDGNQKGL</sequence>
<comment type="caution">
    <text evidence="4">The sequence shown here is derived from an EMBL/GenBank/DDBJ whole genome shotgun (WGS) entry which is preliminary data.</text>
</comment>
<evidence type="ECO:0000256" key="3">
    <source>
        <dbReference type="SAM" id="SignalP"/>
    </source>
</evidence>
<keyword evidence="2" id="KW-0812">Transmembrane</keyword>
<feature type="region of interest" description="Disordered" evidence="1">
    <location>
        <begin position="71"/>
        <end position="97"/>
    </location>
</feature>
<evidence type="ECO:0000313" key="5">
    <source>
        <dbReference type="Proteomes" id="UP000284751"/>
    </source>
</evidence>